<evidence type="ECO:0000256" key="1">
    <source>
        <dbReference type="ARBA" id="ARBA00006272"/>
    </source>
</evidence>
<keyword evidence="3" id="KW-0645">Protease</keyword>
<dbReference type="Pfam" id="PF05343">
    <property type="entry name" value="Peptidase_M42"/>
    <property type="match status" value="1"/>
</dbReference>
<feature type="binding site" evidence="8">
    <location>
        <position position="192"/>
    </location>
    <ligand>
        <name>Zn(2+)</name>
        <dbReference type="ChEBI" id="CHEBI:29105"/>
        <label>1</label>
    </ligand>
</feature>
<dbReference type="Proteomes" id="UP000004416">
    <property type="component" value="Unassembled WGS sequence"/>
</dbReference>
<dbReference type="CDD" id="cd05656">
    <property type="entry name" value="M42_Frv"/>
    <property type="match status" value="1"/>
</dbReference>
<keyword evidence="2 9" id="KW-0031">Aminopeptidase</keyword>
<dbReference type="PIRSF" id="PIRSF001123">
    <property type="entry name" value="PepA_GA"/>
    <property type="match status" value="1"/>
</dbReference>
<feature type="binding site" evidence="8">
    <location>
        <position position="331"/>
    </location>
    <ligand>
        <name>Zn(2+)</name>
        <dbReference type="ChEBI" id="CHEBI:29105"/>
        <label>2</label>
    </ligand>
</feature>
<evidence type="ECO:0000313" key="10">
    <source>
        <dbReference type="Proteomes" id="UP000004416"/>
    </source>
</evidence>
<comment type="cofactor">
    <cofactor evidence="8">
        <name>a divalent metal cation</name>
        <dbReference type="ChEBI" id="CHEBI:60240"/>
    </cofactor>
    <text evidence="8">Binds 2 divalent metal cations per subunit.</text>
</comment>
<accession>G9XMC9</accession>
<evidence type="ECO:0000256" key="3">
    <source>
        <dbReference type="ARBA" id="ARBA00022670"/>
    </source>
</evidence>
<dbReference type="SUPFAM" id="SSF101821">
    <property type="entry name" value="Aminopeptidase/glucanase lid domain"/>
    <property type="match status" value="1"/>
</dbReference>
<name>G9XMC9_DESHA</name>
<dbReference type="PATRIC" id="fig|537010.4.peg.1983"/>
<feature type="binding site" evidence="8">
    <location>
        <position position="247"/>
    </location>
    <ligand>
        <name>Zn(2+)</name>
        <dbReference type="ChEBI" id="CHEBI:29105"/>
        <label>1</label>
    </ligand>
</feature>
<feature type="binding site" evidence="8">
    <location>
        <position position="83"/>
    </location>
    <ligand>
        <name>Zn(2+)</name>
        <dbReference type="ChEBI" id="CHEBI:29105"/>
        <label>1</label>
    </ligand>
</feature>
<dbReference type="HOGENOM" id="CLU_047249_1_0_9"/>
<keyword evidence="5" id="KW-0378">Hydrolase</keyword>
<protein>
    <submittedName>
        <fullName evidence="9">M42 glutamyl aminopeptidase</fullName>
    </submittedName>
</protein>
<keyword evidence="4 8" id="KW-0479">Metal-binding</keyword>
<dbReference type="InterPro" id="IPR051464">
    <property type="entry name" value="Peptidase_M42_aminopept"/>
</dbReference>
<evidence type="ECO:0000256" key="6">
    <source>
        <dbReference type="PIRNR" id="PIRNR001123"/>
    </source>
</evidence>
<dbReference type="PANTHER" id="PTHR32481">
    <property type="entry name" value="AMINOPEPTIDASE"/>
    <property type="match status" value="1"/>
</dbReference>
<evidence type="ECO:0000256" key="5">
    <source>
        <dbReference type="ARBA" id="ARBA00022801"/>
    </source>
</evidence>
<feature type="binding site" evidence="8">
    <location>
        <position position="225"/>
    </location>
    <ligand>
        <name>Zn(2+)</name>
        <dbReference type="ChEBI" id="CHEBI:29105"/>
        <label>2</label>
    </ligand>
</feature>
<dbReference type="SUPFAM" id="SSF53187">
    <property type="entry name" value="Zn-dependent exopeptidases"/>
    <property type="match status" value="1"/>
</dbReference>
<reference evidence="9 10" key="1">
    <citation type="submission" date="2011-08" db="EMBL/GenBank/DDBJ databases">
        <authorList>
            <person name="Weinstock G."/>
            <person name="Sodergren E."/>
            <person name="Clifton S."/>
            <person name="Fulton L."/>
            <person name="Fulton B."/>
            <person name="Courtney L."/>
            <person name="Fronick C."/>
            <person name="Harrison M."/>
            <person name="Strong C."/>
            <person name="Farmer C."/>
            <person name="Delahaunty K."/>
            <person name="Markovic C."/>
            <person name="Hall O."/>
            <person name="Minx P."/>
            <person name="Tomlinson C."/>
            <person name="Mitreva M."/>
            <person name="Hou S."/>
            <person name="Chen J."/>
            <person name="Wollam A."/>
            <person name="Pepin K.H."/>
            <person name="Johnson M."/>
            <person name="Bhonagiri V."/>
            <person name="Zhang X."/>
            <person name="Suruliraj S."/>
            <person name="Warren W."/>
            <person name="Chinwalla A."/>
            <person name="Mardis E.R."/>
            <person name="Wilson R.K."/>
        </authorList>
    </citation>
    <scope>NUCLEOTIDE SEQUENCE [LARGE SCALE GENOMIC DNA]</scope>
    <source>
        <strain evidence="9 10">DP7</strain>
    </source>
</reference>
<evidence type="ECO:0000256" key="4">
    <source>
        <dbReference type="ARBA" id="ARBA00022723"/>
    </source>
</evidence>
<dbReference type="GO" id="GO:0004177">
    <property type="term" value="F:aminopeptidase activity"/>
    <property type="evidence" value="ECO:0007669"/>
    <property type="project" value="UniProtKB-UniRule"/>
</dbReference>
<dbReference type="InterPro" id="IPR008007">
    <property type="entry name" value="Peptidase_M42"/>
</dbReference>
<dbReference type="EMBL" id="AFZX01000046">
    <property type="protein sequence ID" value="EHL07224.1"/>
    <property type="molecule type" value="Genomic_DNA"/>
</dbReference>
<dbReference type="Gene3D" id="3.40.630.10">
    <property type="entry name" value="Zn peptidases"/>
    <property type="match status" value="1"/>
</dbReference>
<dbReference type="AlphaFoldDB" id="G9XMC9"/>
<comment type="caution">
    <text evidence="9">The sequence shown here is derived from an EMBL/GenBank/DDBJ whole genome shotgun (WGS) entry which is preliminary data.</text>
</comment>
<dbReference type="Gene3D" id="2.40.30.40">
    <property type="entry name" value="Peptidase M42, domain 2"/>
    <property type="match status" value="1"/>
</dbReference>
<evidence type="ECO:0000313" key="9">
    <source>
        <dbReference type="EMBL" id="EHL07224.1"/>
    </source>
</evidence>
<dbReference type="PANTHER" id="PTHR32481:SF0">
    <property type="entry name" value="AMINOPEPTIDASE YPDE-RELATED"/>
    <property type="match status" value="1"/>
</dbReference>
<gene>
    <name evidence="9" type="ORF">HMPREF0322_02115</name>
</gene>
<evidence type="ECO:0000256" key="7">
    <source>
        <dbReference type="PIRSR" id="PIRSR001123-1"/>
    </source>
</evidence>
<sequence length="366" mass="39825">MRRLHRQDRRLSPLNNAQLSSAKEFLKQLSENSGVSGYEETLAPLVLAAFTPLADQVGQDALGNIYAHKKGTQGRYKIMLAAHMDEIGLMVKGIEPSGFLRFTPVGGVDQRTLLSQEVIVHGRKPVLGVIGSTPPHLMTAGEEKAVKAEQMGIDVGMTFEQIKEVIQVGDIITLRRNTLELLNHVLAGKSFDDRAGVVVMKICLEELQRLQHAHDVIAVSTTQEEVGYRGATTSAYSLNPDLAIAIDVTHASTPDTKGQVEKELGKGPAIALGPNIHPFVYEELVKAAKEARIPYQNHPVPGRSGTDAWAIQVTQAGVPTGLVSIPLRYMHTSVETIDMQDVILTGKLLAYFIAGLPEDLEGRVCY</sequence>
<evidence type="ECO:0000256" key="2">
    <source>
        <dbReference type="ARBA" id="ARBA00022438"/>
    </source>
</evidence>
<dbReference type="InterPro" id="IPR023367">
    <property type="entry name" value="Peptidase_M42_dom2"/>
</dbReference>
<organism evidence="9 10">
    <name type="scientific">Desulfitobacterium hafniense DP7</name>
    <dbReference type="NCBI Taxonomy" id="537010"/>
    <lineage>
        <taxon>Bacteria</taxon>
        <taxon>Bacillati</taxon>
        <taxon>Bacillota</taxon>
        <taxon>Clostridia</taxon>
        <taxon>Eubacteriales</taxon>
        <taxon>Desulfitobacteriaceae</taxon>
        <taxon>Desulfitobacterium</taxon>
    </lineage>
</organism>
<comment type="similarity">
    <text evidence="1 6">Belongs to the peptidase M42 family.</text>
</comment>
<feature type="binding site" evidence="8">
    <location>
        <position position="192"/>
    </location>
    <ligand>
        <name>Zn(2+)</name>
        <dbReference type="ChEBI" id="CHEBI:29105"/>
        <label>2</label>
    </ligand>
</feature>
<proteinExistence type="inferred from homology"/>
<dbReference type="GO" id="GO:0046872">
    <property type="term" value="F:metal ion binding"/>
    <property type="evidence" value="ECO:0007669"/>
    <property type="project" value="UniProtKB-UniRule"/>
</dbReference>
<evidence type="ECO:0000256" key="8">
    <source>
        <dbReference type="PIRSR" id="PIRSR001123-2"/>
    </source>
</evidence>
<dbReference type="GO" id="GO:0006508">
    <property type="term" value="P:proteolysis"/>
    <property type="evidence" value="ECO:0007669"/>
    <property type="project" value="UniProtKB-KW"/>
</dbReference>
<feature type="active site" description="Proton acceptor" evidence="7">
    <location>
        <position position="224"/>
    </location>
</feature>